<accession>A0A5S9XJK6</accession>
<evidence type="ECO:0000313" key="6">
    <source>
        <dbReference type="EMBL" id="OAP01855.1"/>
    </source>
</evidence>
<evidence type="ECO:0000313" key="5">
    <source>
        <dbReference type="EMBL" id="CAA0385509.1"/>
    </source>
</evidence>
<proteinExistence type="inferred from homology"/>
<dbReference type="EMBL" id="CACSHJ010000089">
    <property type="protein sequence ID" value="CAA0385509.1"/>
    <property type="molecule type" value="Genomic_DNA"/>
</dbReference>
<dbReference type="Proteomes" id="UP000078284">
    <property type="component" value="Chromosome 3"/>
</dbReference>
<evidence type="ECO:0000313" key="7">
    <source>
        <dbReference type="EMBL" id="OAP04584.1"/>
    </source>
</evidence>
<organism evidence="7 8">
    <name type="scientific">Arabidopsis thaliana</name>
    <name type="common">Mouse-ear cress</name>
    <dbReference type="NCBI Taxonomy" id="3702"/>
    <lineage>
        <taxon>Eukaryota</taxon>
        <taxon>Viridiplantae</taxon>
        <taxon>Streptophyta</taxon>
        <taxon>Embryophyta</taxon>
        <taxon>Tracheophyta</taxon>
        <taxon>Spermatophyta</taxon>
        <taxon>Magnoliopsida</taxon>
        <taxon>eudicotyledons</taxon>
        <taxon>Gunneridae</taxon>
        <taxon>Pentapetalae</taxon>
        <taxon>rosids</taxon>
        <taxon>malvids</taxon>
        <taxon>Brassicales</taxon>
        <taxon>Brassicaceae</taxon>
        <taxon>Camelineae</taxon>
        <taxon>Arabidopsis</taxon>
    </lineage>
</organism>
<dbReference type="PANTHER" id="PTHR31301">
    <property type="entry name" value="LOB DOMAIN-CONTAINING PROTEIN 4-RELATED"/>
    <property type="match status" value="1"/>
</dbReference>
<feature type="compositionally biased region" description="Polar residues" evidence="3">
    <location>
        <begin position="162"/>
        <end position="175"/>
    </location>
</feature>
<dbReference type="AlphaFoldDB" id="A0A178VFQ1"/>
<evidence type="ECO:0000256" key="2">
    <source>
        <dbReference type="SAM" id="Coils"/>
    </source>
</evidence>
<feature type="compositionally biased region" description="Basic and acidic residues" evidence="3">
    <location>
        <begin position="176"/>
        <end position="188"/>
    </location>
</feature>
<dbReference type="Proteomes" id="UP000434276">
    <property type="component" value="Unassembled WGS sequence"/>
</dbReference>
<dbReference type="PROSITE" id="PS50891">
    <property type="entry name" value="LOB"/>
    <property type="match status" value="1"/>
</dbReference>
<sequence>MMFHQMDKISTPCAACKHLRRKCTEDCVFAPYFPSTKLDNYEAVHKVFGASHVATLINSLHPCQREFAMDTLAWEAQVQANDPVNGCLGIIYNLLSQIKDLEEQLAIVKNELASYCIVPTFVPPPSMTNLEMHNNPMMIPEHTPNNGGCLTGQQLYNEAQRFASTTQSAQMQETQTQHDEESYRDKSSYQKFGPCFNLH</sequence>
<evidence type="ECO:0000259" key="4">
    <source>
        <dbReference type="PROSITE" id="PS50891"/>
    </source>
</evidence>
<dbReference type="Pfam" id="PF03195">
    <property type="entry name" value="LOB"/>
    <property type="match status" value="1"/>
</dbReference>
<comment type="similarity">
    <text evidence="1">Belongs to the LOB domain-containing protein family.</text>
</comment>
<gene>
    <name evidence="7" type="ordered locus">AXX17_At3g44730</name>
    <name evidence="6" type="ordered locus">AXX17_At3g44760</name>
    <name evidence="5" type="ORF">C24_LOCUS15292</name>
</gene>
<evidence type="ECO:0000313" key="8">
    <source>
        <dbReference type="Proteomes" id="UP000078284"/>
    </source>
</evidence>
<feature type="region of interest" description="Disordered" evidence="3">
    <location>
        <begin position="162"/>
        <end position="199"/>
    </location>
</feature>
<evidence type="ECO:0000256" key="3">
    <source>
        <dbReference type="SAM" id="MobiDB-lite"/>
    </source>
</evidence>
<dbReference type="EMBL" id="LUHQ01000003">
    <property type="protein sequence ID" value="OAP01855.1"/>
    <property type="molecule type" value="Genomic_DNA"/>
</dbReference>
<reference evidence="5 9" key="3">
    <citation type="submission" date="2019-12" db="EMBL/GenBank/DDBJ databases">
        <authorList>
            <person name="Jiao W.-B."/>
            <person name="Schneeberger K."/>
        </authorList>
    </citation>
    <scope>NUCLEOTIDE SEQUENCE [LARGE SCALE GENOMIC DNA]</scope>
    <source>
        <strain evidence="9">cv. C24</strain>
    </source>
</reference>
<dbReference type="PANTHER" id="PTHR31301:SF131">
    <property type="entry name" value="LOB DOMAIN-CONTAINING PROTEIN 28"/>
    <property type="match status" value="1"/>
</dbReference>
<dbReference type="InterPro" id="IPR004883">
    <property type="entry name" value="LOB"/>
</dbReference>
<feature type="coiled-coil region" evidence="2">
    <location>
        <begin position="91"/>
        <end position="118"/>
    </location>
</feature>
<protein>
    <recommendedName>
        <fullName evidence="4">LOB domain-containing protein</fullName>
    </recommendedName>
</protein>
<name>A0A178VFQ1_ARATH</name>
<reference evidence="7" key="2">
    <citation type="submission" date="2016-03" db="EMBL/GenBank/DDBJ databases">
        <title>Full-length assembly of Arabidopsis thaliana Ler reveals the complement of translocations and inversions.</title>
        <authorList>
            <person name="Zapata L."/>
            <person name="Schneeberger K."/>
            <person name="Ossowski S."/>
        </authorList>
    </citation>
    <scope>NUCLEOTIDE SEQUENCE [LARGE SCALE GENOMIC DNA]</scope>
    <source>
        <tissue evidence="7">Leaf</tissue>
    </source>
</reference>
<dbReference type="OrthoDB" id="1059380at2759"/>
<reference evidence="8" key="1">
    <citation type="journal article" date="2016" name="Proc. Natl. Acad. Sci. U.S.A.">
        <title>Chromosome-level assembly of Arabidopsis thaliana Ler reveals the extent of translocation and inversion polymorphisms.</title>
        <authorList>
            <person name="Zapata L."/>
            <person name="Ding J."/>
            <person name="Willing E.M."/>
            <person name="Hartwig B."/>
            <person name="Bezdan D."/>
            <person name="Jiao W.B."/>
            <person name="Patel V."/>
            <person name="Velikkakam James G."/>
            <person name="Koornneef M."/>
            <person name="Ossowski S."/>
            <person name="Schneeberger K."/>
        </authorList>
    </citation>
    <scope>NUCLEOTIDE SEQUENCE [LARGE SCALE GENOMIC DNA]</scope>
    <source>
        <strain evidence="8">cv. Landsberg erecta</strain>
    </source>
</reference>
<accession>A0A178VFQ1</accession>
<dbReference type="EMBL" id="LUHQ01000003">
    <property type="protein sequence ID" value="OAP04584.1"/>
    <property type="molecule type" value="Genomic_DNA"/>
</dbReference>
<keyword evidence="2" id="KW-0175">Coiled coil</keyword>
<feature type="domain" description="LOB" evidence="4">
    <location>
        <begin position="11"/>
        <end position="112"/>
    </location>
</feature>
<evidence type="ECO:0000313" key="9">
    <source>
        <dbReference type="Proteomes" id="UP000434276"/>
    </source>
</evidence>
<dbReference type="ExpressionAtlas" id="A0A178VFQ1">
    <property type="expression patterns" value="baseline"/>
</dbReference>
<evidence type="ECO:0000256" key="1">
    <source>
        <dbReference type="ARBA" id="ARBA00005474"/>
    </source>
</evidence>